<dbReference type="InterPro" id="IPR011047">
    <property type="entry name" value="Quinoprotein_ADH-like_sf"/>
</dbReference>
<sequence length="446" mass="49630">MAVFKELDEDILFVIFRTCDVYTVLTAARINKLIRALALSKAVWVALVADLIARCIMDAFSDPDFRNYSAAQLRGVVERLVCGPAWAEERPARVVRRQVSVDTSDIFSKISPRWSTYVKLLPGGRFLTLENYDGRLECWSLTRGLCVWTYSQKRRTNYTVEMFDDGNTARFLLPGSLKASFSIVQVDLTTGHSYELFRMPQKDEIRWWTDGDAVLSGNFVVLTLHVHGNRTLLLINWKEGRYLSFHQTLTAPGMAVVPGHIVLATATLEPPHRPVLLAYTHASLASYWRPLADWAPTAPSDAFDLHRIQQCSGIRPAFVMHPGAHEGWQVASEGTRPVSQGMRLALRPSPLQRGSYALSFVVYEKDGLQLVQSSAVPTVPVCKAGDVSYARYSIVKPGSIEDVDLDRQEAGKTELEVIRGESIHLSPSSGAVTTLTGPLVSVSYFV</sequence>
<evidence type="ECO:0008006" key="3">
    <source>
        <dbReference type="Google" id="ProtNLM"/>
    </source>
</evidence>
<evidence type="ECO:0000313" key="2">
    <source>
        <dbReference type="Proteomes" id="UP001218218"/>
    </source>
</evidence>
<accession>A0AAD7EY77</accession>
<comment type="caution">
    <text evidence="1">The sequence shown here is derived from an EMBL/GenBank/DDBJ whole genome shotgun (WGS) entry which is preliminary data.</text>
</comment>
<protein>
    <recommendedName>
        <fullName evidence="3">F-box domain-containing protein</fullName>
    </recommendedName>
</protein>
<dbReference type="SUPFAM" id="SSF50998">
    <property type="entry name" value="Quinoprotein alcohol dehydrogenase-like"/>
    <property type="match status" value="1"/>
</dbReference>
<reference evidence="1" key="1">
    <citation type="submission" date="2023-03" db="EMBL/GenBank/DDBJ databases">
        <title>Massive genome expansion in bonnet fungi (Mycena s.s.) driven by repeated elements and novel gene families across ecological guilds.</title>
        <authorList>
            <consortium name="Lawrence Berkeley National Laboratory"/>
            <person name="Harder C.B."/>
            <person name="Miyauchi S."/>
            <person name="Viragh M."/>
            <person name="Kuo A."/>
            <person name="Thoen E."/>
            <person name="Andreopoulos B."/>
            <person name="Lu D."/>
            <person name="Skrede I."/>
            <person name="Drula E."/>
            <person name="Henrissat B."/>
            <person name="Morin E."/>
            <person name="Kohler A."/>
            <person name="Barry K."/>
            <person name="LaButti K."/>
            <person name="Morin E."/>
            <person name="Salamov A."/>
            <person name="Lipzen A."/>
            <person name="Mereny Z."/>
            <person name="Hegedus B."/>
            <person name="Baldrian P."/>
            <person name="Stursova M."/>
            <person name="Weitz H."/>
            <person name="Taylor A."/>
            <person name="Grigoriev I.V."/>
            <person name="Nagy L.G."/>
            <person name="Martin F."/>
            <person name="Kauserud H."/>
        </authorList>
    </citation>
    <scope>NUCLEOTIDE SEQUENCE</scope>
    <source>
        <strain evidence="1">CBHHK002</strain>
    </source>
</reference>
<organism evidence="1 2">
    <name type="scientific">Mycena albidolilacea</name>
    <dbReference type="NCBI Taxonomy" id="1033008"/>
    <lineage>
        <taxon>Eukaryota</taxon>
        <taxon>Fungi</taxon>
        <taxon>Dikarya</taxon>
        <taxon>Basidiomycota</taxon>
        <taxon>Agaricomycotina</taxon>
        <taxon>Agaricomycetes</taxon>
        <taxon>Agaricomycetidae</taxon>
        <taxon>Agaricales</taxon>
        <taxon>Marasmiineae</taxon>
        <taxon>Mycenaceae</taxon>
        <taxon>Mycena</taxon>
    </lineage>
</organism>
<name>A0AAD7EY77_9AGAR</name>
<dbReference type="EMBL" id="JARIHO010000007">
    <property type="protein sequence ID" value="KAJ7358568.1"/>
    <property type="molecule type" value="Genomic_DNA"/>
</dbReference>
<gene>
    <name evidence="1" type="ORF">DFH08DRAFT_1075572</name>
</gene>
<evidence type="ECO:0000313" key="1">
    <source>
        <dbReference type="EMBL" id="KAJ7358568.1"/>
    </source>
</evidence>
<proteinExistence type="predicted"/>
<keyword evidence="2" id="KW-1185">Reference proteome</keyword>
<dbReference type="AlphaFoldDB" id="A0AAD7EY77"/>
<dbReference type="Proteomes" id="UP001218218">
    <property type="component" value="Unassembled WGS sequence"/>
</dbReference>